<feature type="compositionally biased region" description="Low complexity" evidence="13">
    <location>
        <begin position="525"/>
        <end position="544"/>
    </location>
</feature>
<dbReference type="InterPro" id="IPR017441">
    <property type="entry name" value="Protein_kinase_ATP_BS"/>
</dbReference>
<dbReference type="AlphaFoldDB" id="A0A8H7RJ41"/>
<feature type="binding site" evidence="11">
    <location>
        <position position="386"/>
    </location>
    <ligand>
        <name>ATP</name>
        <dbReference type="ChEBI" id="CHEBI:30616"/>
    </ligand>
</feature>
<comment type="similarity">
    <text evidence="9">Belongs to the protein kinase superfamily. Ser/Thr protein kinase family. GCN2 subfamily.</text>
</comment>
<evidence type="ECO:0000313" key="16">
    <source>
        <dbReference type="Proteomes" id="UP000650833"/>
    </source>
</evidence>
<name>A0A8H7RJ41_9FUNG</name>
<gene>
    <name evidence="15" type="ORF">INT46_008632</name>
</gene>
<dbReference type="SUPFAM" id="SSF56112">
    <property type="entry name" value="Protein kinase-like (PK-like)"/>
    <property type="match status" value="1"/>
</dbReference>
<keyword evidence="12" id="KW-0175">Coiled coil</keyword>
<accession>A0A8H7RJ41</accession>
<keyword evidence="7 11" id="KW-0067">ATP-binding</keyword>
<evidence type="ECO:0000256" key="1">
    <source>
        <dbReference type="ARBA" id="ARBA00012513"/>
    </source>
</evidence>
<dbReference type="GO" id="GO:0005524">
    <property type="term" value="F:ATP binding"/>
    <property type="evidence" value="ECO:0007669"/>
    <property type="project" value="UniProtKB-UniRule"/>
</dbReference>
<dbReference type="EMBL" id="JAEPRC010000064">
    <property type="protein sequence ID" value="KAG2211503.1"/>
    <property type="molecule type" value="Genomic_DNA"/>
</dbReference>
<dbReference type="InterPro" id="IPR008271">
    <property type="entry name" value="Ser/Thr_kinase_AS"/>
</dbReference>
<evidence type="ECO:0000256" key="7">
    <source>
        <dbReference type="ARBA" id="ARBA00022840"/>
    </source>
</evidence>
<feature type="compositionally biased region" description="Polar residues" evidence="13">
    <location>
        <begin position="75"/>
        <end position="93"/>
    </location>
</feature>
<evidence type="ECO:0000256" key="11">
    <source>
        <dbReference type="PROSITE-ProRule" id="PRU10141"/>
    </source>
</evidence>
<dbReference type="PROSITE" id="PS50011">
    <property type="entry name" value="PROTEIN_KINASE_DOM"/>
    <property type="match status" value="1"/>
</dbReference>
<dbReference type="Gene3D" id="3.30.200.20">
    <property type="entry name" value="Phosphorylase Kinase, domain 1"/>
    <property type="match status" value="1"/>
</dbReference>
<dbReference type="InterPro" id="IPR000719">
    <property type="entry name" value="Prot_kinase_dom"/>
</dbReference>
<dbReference type="GO" id="GO:0004694">
    <property type="term" value="F:eukaryotic translation initiation factor 2alpha kinase activity"/>
    <property type="evidence" value="ECO:0007669"/>
    <property type="project" value="TreeGrafter"/>
</dbReference>
<proteinExistence type="inferred from homology"/>
<feature type="region of interest" description="Disordered" evidence="13">
    <location>
        <begin position="75"/>
        <end position="112"/>
    </location>
</feature>
<dbReference type="PANTHER" id="PTHR11042">
    <property type="entry name" value="EUKARYOTIC TRANSLATION INITIATION FACTOR 2-ALPHA KINASE EIF2-ALPHA KINASE -RELATED"/>
    <property type="match status" value="1"/>
</dbReference>
<feature type="compositionally biased region" description="Polar residues" evidence="13">
    <location>
        <begin position="497"/>
        <end position="524"/>
    </location>
</feature>
<evidence type="ECO:0000256" key="2">
    <source>
        <dbReference type="ARBA" id="ARBA00022527"/>
    </source>
</evidence>
<keyword evidence="16" id="KW-1185">Reference proteome</keyword>
<dbReference type="Pfam" id="PF00069">
    <property type="entry name" value="Pkinase"/>
    <property type="match status" value="3"/>
</dbReference>
<evidence type="ECO:0000256" key="13">
    <source>
        <dbReference type="SAM" id="MobiDB-lite"/>
    </source>
</evidence>
<dbReference type="InterPro" id="IPR011009">
    <property type="entry name" value="Kinase-like_dom_sf"/>
</dbReference>
<dbReference type="GO" id="GO:0005737">
    <property type="term" value="C:cytoplasm"/>
    <property type="evidence" value="ECO:0007669"/>
    <property type="project" value="TreeGrafter"/>
</dbReference>
<feature type="region of interest" description="Disordered" evidence="13">
    <location>
        <begin position="216"/>
        <end position="265"/>
    </location>
</feature>
<protein>
    <recommendedName>
        <fullName evidence="1">non-specific serine/threonine protein kinase</fullName>
        <ecNumber evidence="1">2.7.11.1</ecNumber>
    </recommendedName>
    <alternativeName>
        <fullName evidence="10">Heme-regulated eukaryotic initiation factor eIF-2-alpha kinase</fullName>
    </alternativeName>
</protein>
<dbReference type="EC" id="2.7.11.1" evidence="1"/>
<feature type="region of interest" description="Disordered" evidence="13">
    <location>
        <begin position="497"/>
        <end position="552"/>
    </location>
</feature>
<reference evidence="15" key="1">
    <citation type="submission" date="2020-12" db="EMBL/GenBank/DDBJ databases">
        <title>Metabolic potential, ecology and presence of endohyphal bacteria is reflected in genomic diversity of Mucoromycotina.</title>
        <authorList>
            <person name="Muszewska A."/>
            <person name="Okrasinska A."/>
            <person name="Steczkiewicz K."/>
            <person name="Drgas O."/>
            <person name="Orlowska M."/>
            <person name="Perlinska-Lenart U."/>
            <person name="Aleksandrzak-Piekarczyk T."/>
            <person name="Szatraj K."/>
            <person name="Zielenkiewicz U."/>
            <person name="Pilsyk S."/>
            <person name="Malc E."/>
            <person name="Mieczkowski P."/>
            <person name="Kruszewska J.S."/>
            <person name="Biernat P."/>
            <person name="Pawlowska J."/>
        </authorList>
    </citation>
    <scope>NUCLEOTIDE SEQUENCE</scope>
    <source>
        <strain evidence="15">CBS 226.32</strain>
    </source>
</reference>
<dbReference type="GO" id="GO:0005634">
    <property type="term" value="C:nucleus"/>
    <property type="evidence" value="ECO:0007669"/>
    <property type="project" value="TreeGrafter"/>
</dbReference>
<sequence>MTLRTNNTSSNGNKHHVNKFWARSNLEDTTTDDESSDNIVKTKKSHSTILSVEEGDDISENTNISYEYTIQDPSISTDEHSISPTTATTTKSHNNNNNNNNNSNVSLFNPSVSELNSPTKRYQTKMLLASLIEHFCRAYGDTPDANRKVFFLICQTLRSLGIIDAEFVDEMTSVRSAFQQAFHKLFYTAVQTVRNQDLIRFDDNLPVMLIKSAPLEDSSLSSPSNSSSPEPSSSTTSSLSSSSSAFPTSRSEQQQQQQQQQQQNDYFCHHNASSSASHQQQNDYFCNHNTSSSSAYPQQFSPLIDDNMLSHSAKMSNSAATASSFHSFISNSTGGGNGGDFFGNLSVQNSRYNNDFVEISLLGKGGFASAFRARNKLDDIDYAVKKIRLGNDIEESDQNKENPYEKIFREIKNLARLEHQNVIRYYSSWLEFDDSANYESLATDASDWEEDTSRPYVGRRSLSNESSISIFSGKDPTFSDPSASSFGRDVYNDHSGMSQIQFGEGSTSDFGGGESNSSWSNMTKSQEASNSRQQQQYQLQQSPKPTKPNKKKSGWTLFIQMQLCPTTLHDYIKFRNKQYSEEANVDIVDTRRNIEIFSQILEGTAYIHEQGLIHRDLKPSNIFLSIPNTSAYLSDVDGKRRKRKTSSAGSCLESSSTTANSSTFSTLPNDSNINMWEERWVPKIGDFGLAAEAMDEATGDTVLVPTPMSSTPPSPKIGPCSDANTSSSSMNLIGQHIQQRPKRPKPKRTRTVGVGTRTYASPEQLAIPAQAYDEKVDIYSLGIILFELFQPFTTGMERADSLDKLKRGIFPHGFLEMYPKVSALILWMMDHKPDHRPTAHQLLEFELFSHPNVQDDGDMCLTLQTQLQSKINQLERKNKEIEELNQKLIQIEQEKQQALDEMQQKLKEMQLKLNQYEADKPIAKKCSILSPTPSFLRKKKEVRWSSIDS</sequence>
<dbReference type="PROSITE" id="PS00108">
    <property type="entry name" value="PROTEIN_KINASE_ST"/>
    <property type="match status" value="1"/>
</dbReference>
<evidence type="ECO:0000256" key="4">
    <source>
        <dbReference type="ARBA" id="ARBA00022679"/>
    </source>
</evidence>
<keyword evidence="6" id="KW-0418">Kinase</keyword>
<feature type="compositionally biased region" description="Low complexity" evidence="13">
    <location>
        <begin position="654"/>
        <end position="666"/>
    </location>
</feature>
<keyword evidence="3" id="KW-0597">Phosphoprotein</keyword>
<comment type="caution">
    <text evidence="15">The sequence shown here is derived from an EMBL/GenBank/DDBJ whole genome shotgun (WGS) entry which is preliminary data.</text>
</comment>
<dbReference type="PANTHER" id="PTHR11042:SF187">
    <property type="entry name" value="EUKARYOTIC TRANSLATION INITIATION FACTOR 2-ALPHA KINASE 2"/>
    <property type="match status" value="1"/>
</dbReference>
<keyword evidence="2" id="KW-0723">Serine/threonine-protein kinase</keyword>
<dbReference type="Proteomes" id="UP000650833">
    <property type="component" value="Unassembled WGS sequence"/>
</dbReference>
<dbReference type="OrthoDB" id="1405469at2759"/>
<evidence type="ECO:0000259" key="14">
    <source>
        <dbReference type="PROSITE" id="PS50011"/>
    </source>
</evidence>
<feature type="coiled-coil region" evidence="12">
    <location>
        <begin position="860"/>
        <end position="919"/>
    </location>
</feature>
<dbReference type="CDD" id="cd13996">
    <property type="entry name" value="STKc_EIF2AK"/>
    <property type="match status" value="1"/>
</dbReference>
<evidence type="ECO:0000256" key="10">
    <source>
        <dbReference type="ARBA" id="ARBA00042914"/>
    </source>
</evidence>
<evidence type="ECO:0000256" key="3">
    <source>
        <dbReference type="ARBA" id="ARBA00022553"/>
    </source>
</evidence>
<keyword evidence="5 11" id="KW-0547">Nucleotide-binding</keyword>
<evidence type="ECO:0000256" key="5">
    <source>
        <dbReference type="ARBA" id="ARBA00022741"/>
    </source>
</evidence>
<dbReference type="InterPro" id="IPR050339">
    <property type="entry name" value="CC_SR_Kinase"/>
</dbReference>
<evidence type="ECO:0000256" key="12">
    <source>
        <dbReference type="SAM" id="Coils"/>
    </source>
</evidence>
<evidence type="ECO:0000256" key="9">
    <source>
        <dbReference type="ARBA" id="ARBA00037982"/>
    </source>
</evidence>
<feature type="region of interest" description="Disordered" evidence="13">
    <location>
        <begin position="706"/>
        <end position="725"/>
    </location>
</feature>
<keyword evidence="8" id="KW-0652">Protein synthesis inhibitor</keyword>
<dbReference type="InterPro" id="IPR054521">
    <property type="entry name" value="HRI2_3H"/>
</dbReference>
<evidence type="ECO:0000313" key="15">
    <source>
        <dbReference type="EMBL" id="KAG2211503.1"/>
    </source>
</evidence>
<evidence type="ECO:0000256" key="6">
    <source>
        <dbReference type="ARBA" id="ARBA00022777"/>
    </source>
</evidence>
<dbReference type="PROSITE" id="PS00107">
    <property type="entry name" value="PROTEIN_KINASE_ATP"/>
    <property type="match status" value="1"/>
</dbReference>
<keyword evidence="4" id="KW-0808">Transferase</keyword>
<organism evidence="15 16">
    <name type="scientific">Mucor plumbeus</name>
    <dbReference type="NCBI Taxonomy" id="97098"/>
    <lineage>
        <taxon>Eukaryota</taxon>
        <taxon>Fungi</taxon>
        <taxon>Fungi incertae sedis</taxon>
        <taxon>Mucoromycota</taxon>
        <taxon>Mucoromycotina</taxon>
        <taxon>Mucoromycetes</taxon>
        <taxon>Mucorales</taxon>
        <taxon>Mucorineae</taxon>
        <taxon>Mucoraceae</taxon>
        <taxon>Mucor</taxon>
    </lineage>
</organism>
<feature type="compositionally biased region" description="Low complexity" evidence="13">
    <location>
        <begin position="94"/>
        <end position="104"/>
    </location>
</feature>
<feature type="region of interest" description="Disordered" evidence="13">
    <location>
        <begin position="636"/>
        <end position="668"/>
    </location>
</feature>
<evidence type="ECO:0000256" key="8">
    <source>
        <dbReference type="ARBA" id="ARBA00023193"/>
    </source>
</evidence>
<dbReference type="GO" id="GO:0017148">
    <property type="term" value="P:negative regulation of translation"/>
    <property type="evidence" value="ECO:0007669"/>
    <property type="project" value="UniProtKB-KW"/>
</dbReference>
<dbReference type="Pfam" id="PF22949">
    <property type="entry name" value="HRI2_3H"/>
    <property type="match status" value="1"/>
</dbReference>
<feature type="domain" description="Protein kinase" evidence="14">
    <location>
        <begin position="356"/>
        <end position="853"/>
    </location>
</feature>
<dbReference type="SMART" id="SM00220">
    <property type="entry name" value="S_TKc"/>
    <property type="match status" value="1"/>
</dbReference>
<dbReference type="Gene3D" id="1.10.510.10">
    <property type="entry name" value="Transferase(Phosphotransferase) domain 1"/>
    <property type="match status" value="1"/>
</dbReference>